<dbReference type="AlphaFoldDB" id="A0A6A4P965"/>
<protein>
    <submittedName>
        <fullName evidence="1">Uncharacterized protein</fullName>
    </submittedName>
</protein>
<evidence type="ECO:0000313" key="1">
    <source>
        <dbReference type="EMBL" id="KAE9598532.1"/>
    </source>
</evidence>
<sequence>MDVLGVSFIDKKIYITISVYTMKKRTILFGVLGEDVEMIVSFNISHYLQGSHILNDTTFIVKGNGATMRGNEFMYRNQIVIEFRNVKHISE</sequence>
<gene>
    <name evidence="1" type="ORF">Lalb_Chr15g0082021</name>
</gene>
<proteinExistence type="predicted"/>
<accession>A0A6A4P965</accession>
<keyword evidence="2" id="KW-1185">Reference proteome</keyword>
<organism evidence="1 2">
    <name type="scientific">Lupinus albus</name>
    <name type="common">White lupine</name>
    <name type="synonym">Lupinus termis</name>
    <dbReference type="NCBI Taxonomy" id="3870"/>
    <lineage>
        <taxon>Eukaryota</taxon>
        <taxon>Viridiplantae</taxon>
        <taxon>Streptophyta</taxon>
        <taxon>Embryophyta</taxon>
        <taxon>Tracheophyta</taxon>
        <taxon>Spermatophyta</taxon>
        <taxon>Magnoliopsida</taxon>
        <taxon>eudicotyledons</taxon>
        <taxon>Gunneridae</taxon>
        <taxon>Pentapetalae</taxon>
        <taxon>rosids</taxon>
        <taxon>fabids</taxon>
        <taxon>Fabales</taxon>
        <taxon>Fabaceae</taxon>
        <taxon>Papilionoideae</taxon>
        <taxon>50 kb inversion clade</taxon>
        <taxon>genistoids sensu lato</taxon>
        <taxon>core genistoids</taxon>
        <taxon>Genisteae</taxon>
        <taxon>Lupinus</taxon>
    </lineage>
</organism>
<dbReference type="Proteomes" id="UP000447434">
    <property type="component" value="Chromosome 15"/>
</dbReference>
<comment type="caution">
    <text evidence="1">The sequence shown here is derived from an EMBL/GenBank/DDBJ whole genome shotgun (WGS) entry which is preliminary data.</text>
</comment>
<evidence type="ECO:0000313" key="2">
    <source>
        <dbReference type="Proteomes" id="UP000447434"/>
    </source>
</evidence>
<dbReference type="EMBL" id="WOCE01000015">
    <property type="protein sequence ID" value="KAE9598532.1"/>
    <property type="molecule type" value="Genomic_DNA"/>
</dbReference>
<name>A0A6A4P965_LUPAL</name>
<reference evidence="2" key="1">
    <citation type="journal article" date="2020" name="Nat. Commun.">
        <title>Genome sequence of the cluster root forming white lupin.</title>
        <authorList>
            <person name="Hufnagel B."/>
            <person name="Marques A."/>
            <person name="Soriano A."/>
            <person name="Marques L."/>
            <person name="Divol F."/>
            <person name="Doumas P."/>
            <person name="Sallet E."/>
            <person name="Mancinotti D."/>
            <person name="Carrere S."/>
            <person name="Marande W."/>
            <person name="Arribat S."/>
            <person name="Keller J."/>
            <person name="Huneau C."/>
            <person name="Blein T."/>
            <person name="Aime D."/>
            <person name="Laguerre M."/>
            <person name="Taylor J."/>
            <person name="Schubert V."/>
            <person name="Nelson M."/>
            <person name="Geu-Flores F."/>
            <person name="Crespi M."/>
            <person name="Gallardo-Guerrero K."/>
            <person name="Delaux P.-M."/>
            <person name="Salse J."/>
            <person name="Berges H."/>
            <person name="Guyot R."/>
            <person name="Gouzy J."/>
            <person name="Peret B."/>
        </authorList>
    </citation>
    <scope>NUCLEOTIDE SEQUENCE [LARGE SCALE GENOMIC DNA]</scope>
    <source>
        <strain evidence="2">cv. Amiga</strain>
    </source>
</reference>